<organism evidence="1 2">
    <name type="scientific">Candidatus Aramenus sulfurataquae</name>
    <dbReference type="NCBI Taxonomy" id="1326980"/>
    <lineage>
        <taxon>Archaea</taxon>
        <taxon>Thermoproteota</taxon>
        <taxon>Thermoprotei</taxon>
        <taxon>Sulfolobales</taxon>
        <taxon>Sulfolobaceae</taxon>
        <taxon>Candidatus Aramenus</taxon>
    </lineage>
</organism>
<dbReference type="EC" id="3.1.12.1" evidence="1"/>
<name>A0ACC6TL79_9CREN</name>
<keyword evidence="1" id="KW-0378">Hydrolase</keyword>
<proteinExistence type="predicted"/>
<evidence type="ECO:0000313" key="2">
    <source>
        <dbReference type="Proteomes" id="UP000053480"/>
    </source>
</evidence>
<comment type="caution">
    <text evidence="1">The sequence shown here is derived from an EMBL/GenBank/DDBJ whole genome shotgun (WGS) entry which is preliminary data.</text>
</comment>
<dbReference type="EMBL" id="JZWS03000001">
    <property type="protein sequence ID" value="MEW9490600.1"/>
    <property type="molecule type" value="Genomic_DNA"/>
</dbReference>
<protein>
    <submittedName>
        <fullName evidence="1">CRISPR-associated protein Cas4</fullName>
        <ecNumber evidence="1">3.1.12.1</ecNumber>
    </submittedName>
</protein>
<sequence>MIVELLAKMKLQDFLAHQREENTFYVTDLVRCPLKTEYEKKYREVAVSQALTPATILGELVHRGLESVIQIEGYNVRSEVEAEKVISVGKEVKIKGRCDIMLEKDGERTIVEIKSSRSDAGIPHTHHVMQLRIYLWLFNAKKGILFYVTPDRFTEYEVNEPMDEASIVNLVQQTLDKNPSPRFQWECKYCQFSIMCPNKR</sequence>
<gene>
    <name evidence="1" type="primary">cas4</name>
    <name evidence="1" type="ORF">TQ35_0000025</name>
</gene>
<evidence type="ECO:0000313" key="1">
    <source>
        <dbReference type="EMBL" id="MEW9490600.1"/>
    </source>
</evidence>
<accession>A0ACC6TL79</accession>
<dbReference type="Proteomes" id="UP000053480">
    <property type="component" value="Unassembled WGS sequence"/>
</dbReference>
<reference evidence="1" key="1">
    <citation type="submission" date="2024-07" db="EMBL/GenBank/DDBJ databases">
        <title>Metagenome and Metagenome-Assembled Genomes of Archaea from a hot spring from the geothermal field of Los Azufres, Mexico.</title>
        <authorList>
            <person name="Marin-Paredes R."/>
            <person name="Martinez-Romero E."/>
            <person name="Servin-Garciduenas L.E."/>
        </authorList>
    </citation>
    <scope>NUCLEOTIDE SEQUENCE</scope>
    <source>
        <strain evidence="1">AZ1-454</strain>
    </source>
</reference>